<evidence type="ECO:0000256" key="6">
    <source>
        <dbReference type="HAMAP-Rule" id="MF_01161"/>
    </source>
</evidence>
<comment type="similarity">
    <text evidence="6">Belongs to the tRNA(Ile)-lysidine synthase family.</text>
</comment>
<keyword evidence="1 6" id="KW-0436">Ligase</keyword>
<evidence type="ECO:0000256" key="5">
    <source>
        <dbReference type="ARBA" id="ARBA00048539"/>
    </source>
</evidence>
<geneLocation type="chloroplast" evidence="8"/>
<dbReference type="SUPFAM" id="SSF82829">
    <property type="entry name" value="MesJ substrate recognition domain-like"/>
    <property type="match status" value="1"/>
</dbReference>
<dbReference type="Gene3D" id="3.40.50.620">
    <property type="entry name" value="HUPs"/>
    <property type="match status" value="1"/>
</dbReference>
<comment type="function">
    <text evidence="6">Ligates lysine onto the cytidine present at position 34 of the AUA codon-specific tRNA(Ile) that contains the anticodon CAU, in an ATP-dependent manner. Cytidine is converted to lysidine, thus changing the amino acid specificity of the tRNA from methionine to isoleucine.</text>
</comment>
<dbReference type="SUPFAM" id="SSF52402">
    <property type="entry name" value="Adenine nucleotide alpha hydrolases-like"/>
    <property type="match status" value="1"/>
</dbReference>
<proteinExistence type="inferred from homology"/>
<dbReference type="GO" id="GO:0005524">
    <property type="term" value="F:ATP binding"/>
    <property type="evidence" value="ECO:0007669"/>
    <property type="project" value="UniProtKB-UniRule"/>
</dbReference>
<feature type="domain" description="tRNA(Ile)-lysidine/2-thiocytidine synthase N-terminal" evidence="7">
    <location>
        <begin position="30"/>
        <end position="191"/>
    </location>
</feature>
<feature type="domain" description="tRNA(Ile)-lysidine/2-thiocytidine synthase N-terminal" evidence="7">
    <location>
        <begin position="208"/>
        <end position="273"/>
    </location>
</feature>
<dbReference type="HAMAP" id="MF_01161">
    <property type="entry name" value="tRNA_Ile_lys_synt"/>
    <property type="match status" value="1"/>
</dbReference>
<dbReference type="AlphaFoldDB" id="A0A097KPF3"/>
<dbReference type="PANTHER" id="PTHR43033:SF1">
    <property type="entry name" value="TRNA(ILE)-LYSIDINE SYNTHASE-RELATED"/>
    <property type="match status" value="1"/>
</dbReference>
<name>A0A097KPF3_9CHLO</name>
<dbReference type="GO" id="GO:0006400">
    <property type="term" value="P:tRNA modification"/>
    <property type="evidence" value="ECO:0007669"/>
    <property type="project" value="UniProtKB-UniRule"/>
</dbReference>
<evidence type="ECO:0000256" key="1">
    <source>
        <dbReference type="ARBA" id="ARBA00022598"/>
    </source>
</evidence>
<dbReference type="EMBL" id="KM462880">
    <property type="protein sequence ID" value="AIT95064.1"/>
    <property type="molecule type" value="Genomic_DNA"/>
</dbReference>
<dbReference type="CDD" id="cd01992">
    <property type="entry name" value="TilS_N"/>
    <property type="match status" value="1"/>
</dbReference>
<keyword evidence="8" id="KW-0934">Plastid</keyword>
<protein>
    <recommendedName>
        <fullName evidence="6">tRNA(Ile)-lysidine synthase, chloroplastic</fullName>
        <ecNumber evidence="6">6.3.4.19</ecNumber>
    </recommendedName>
    <alternativeName>
        <fullName evidence="6">tRNA(Ile)-2-lysyl-cytidine synthase</fullName>
    </alternativeName>
    <alternativeName>
        <fullName evidence="6">tRNA(Ile)-lysidine synthetase</fullName>
    </alternativeName>
</protein>
<evidence type="ECO:0000256" key="3">
    <source>
        <dbReference type="ARBA" id="ARBA00022741"/>
    </source>
</evidence>
<dbReference type="GO" id="GO:0032267">
    <property type="term" value="F:tRNA(Ile)-lysidine synthase activity"/>
    <property type="evidence" value="ECO:0007669"/>
    <property type="project" value="UniProtKB-EC"/>
</dbReference>
<comment type="catalytic activity">
    <reaction evidence="5 6">
        <text>cytidine(34) in tRNA(Ile2) + L-lysine + ATP = lysidine(34) in tRNA(Ile2) + AMP + diphosphate + H(+)</text>
        <dbReference type="Rhea" id="RHEA:43744"/>
        <dbReference type="Rhea" id="RHEA-COMP:10625"/>
        <dbReference type="Rhea" id="RHEA-COMP:10670"/>
        <dbReference type="ChEBI" id="CHEBI:15378"/>
        <dbReference type="ChEBI" id="CHEBI:30616"/>
        <dbReference type="ChEBI" id="CHEBI:32551"/>
        <dbReference type="ChEBI" id="CHEBI:33019"/>
        <dbReference type="ChEBI" id="CHEBI:82748"/>
        <dbReference type="ChEBI" id="CHEBI:83665"/>
        <dbReference type="ChEBI" id="CHEBI:456215"/>
        <dbReference type="EC" id="6.3.4.19"/>
    </reaction>
</comment>
<accession>A0A097KPF3</accession>
<comment type="subcellular location">
    <subcellularLocation>
        <location evidence="6">Plastid</location>
        <location evidence="6">Chloroplast</location>
    </subcellularLocation>
</comment>
<dbReference type="EC" id="6.3.4.19" evidence="6"/>
<evidence type="ECO:0000256" key="4">
    <source>
        <dbReference type="ARBA" id="ARBA00022840"/>
    </source>
</evidence>
<sequence>MNIRLIKIIEVIEILQKHLLQQNLLIPNKKLLIAVSGGQDSILLLFFIQILQQQWKWTIHIIWCNHLIQSESVYIFSYISNISFYLKISLSTNIFIEPITTEHSARETRYDNLYRISHFTNIRKILLGHNLSDRTETLFLNIIRGTGSNSFYFIHWKKQLFFNKKTNTNNNLQYLKKKLDDEYKNKNRFFFHKKNHKNQRKNILFTIQKQKNEKNKNQQNLLNNKKNLTQIIRPFLFLSRFEIKIINILLKLPIFPDKTNQKIIYTRNRIRNQVFPLIRFFFNPKFDNLFFQYNEIGYSEENFFEYLTKKIYTEICYENNYLICINLYILKKLPLAIQRRILYQFFEKNFRKNIRFSQINYLINFYIKKKSAYTHEVRAELRSSYKSDLIVQPLSNKNSTNFIVLPKIGILFISKKFICIEKFY</sequence>
<dbReference type="InterPro" id="IPR012094">
    <property type="entry name" value="tRNA_Ile_lys_synt"/>
</dbReference>
<dbReference type="GO" id="GO:0009507">
    <property type="term" value="C:chloroplast"/>
    <property type="evidence" value="ECO:0007669"/>
    <property type="project" value="UniProtKB-SubCell"/>
</dbReference>
<dbReference type="RefSeq" id="YP_009106217.1">
    <property type="nucleotide sequence ID" value="NC_025541.1"/>
</dbReference>
<keyword evidence="4 6" id="KW-0067">ATP-binding</keyword>
<dbReference type="GeneID" id="22160359"/>
<reference evidence="8" key="1">
    <citation type="journal article" date="2014" name="BMC Evol. Biol.">
        <title>Chloroplast phylogenomic analysis resolves deep-level relationships within the green algal class Trebouxiophyceae.</title>
        <authorList>
            <person name="Lemieux C."/>
            <person name="Otis C."/>
            <person name="Turmel M."/>
        </authorList>
    </citation>
    <scope>NUCLEOTIDE SEQUENCE</scope>
</reference>
<dbReference type="PANTHER" id="PTHR43033">
    <property type="entry name" value="TRNA(ILE)-LYSIDINE SYNTHASE-RELATED"/>
    <property type="match status" value="1"/>
</dbReference>
<dbReference type="Gene3D" id="1.20.59.20">
    <property type="match status" value="1"/>
</dbReference>
<dbReference type="Pfam" id="PF01171">
    <property type="entry name" value="ATP_bind_3"/>
    <property type="match status" value="2"/>
</dbReference>
<gene>
    <name evidence="8" type="primary">ycf62</name>
    <name evidence="6" type="synonym">tilS</name>
</gene>
<dbReference type="InterPro" id="IPR014729">
    <property type="entry name" value="Rossmann-like_a/b/a_fold"/>
</dbReference>
<evidence type="ECO:0000256" key="2">
    <source>
        <dbReference type="ARBA" id="ARBA00022694"/>
    </source>
</evidence>
<keyword evidence="3 6" id="KW-0547">Nucleotide-binding</keyword>
<evidence type="ECO:0000313" key="8">
    <source>
        <dbReference type="EMBL" id="AIT95064.1"/>
    </source>
</evidence>
<feature type="binding site" evidence="6">
    <location>
        <begin position="36"/>
        <end position="41"/>
    </location>
    <ligand>
        <name>ATP</name>
        <dbReference type="ChEBI" id="CHEBI:30616"/>
    </ligand>
</feature>
<keyword evidence="2 6" id="KW-0819">tRNA processing</keyword>
<dbReference type="InterPro" id="IPR012795">
    <property type="entry name" value="tRNA_Ile_lys_synt_N"/>
</dbReference>
<organism evidence="8">
    <name type="scientific">Binuclearia lauterbornii</name>
    <dbReference type="NCBI Taxonomy" id="3087189"/>
    <lineage>
        <taxon>Eukaryota</taxon>
        <taxon>Viridiplantae</taxon>
        <taxon>Chlorophyta</taxon>
        <taxon>core chlorophytes</taxon>
        <taxon>Trebouxiophyceae</taxon>
        <taxon>Chlorellales</taxon>
        <taxon>Oocystaceae</taxon>
        <taxon>Oocystaceae incertae sedis</taxon>
        <taxon>Binuclearia</taxon>
    </lineage>
</organism>
<comment type="domain">
    <text evidence="6">The N-terminal region contains the highly conserved SGGXDS motif, predicted to be a P-loop motif involved in ATP binding.</text>
</comment>
<dbReference type="InterPro" id="IPR011063">
    <property type="entry name" value="TilS/TtcA_N"/>
</dbReference>
<keyword evidence="8" id="KW-0150">Chloroplast</keyword>
<evidence type="ECO:0000259" key="7">
    <source>
        <dbReference type="Pfam" id="PF01171"/>
    </source>
</evidence>